<evidence type="ECO:0000256" key="1">
    <source>
        <dbReference type="SAM" id="Phobius"/>
    </source>
</evidence>
<protein>
    <submittedName>
        <fullName evidence="2">Uncharacterized protein</fullName>
    </submittedName>
</protein>
<accession>A0ABY6DQS2</accession>
<dbReference type="RefSeq" id="WP_263126097.1">
    <property type="nucleotide sequence ID" value="NZ_CP106753.1"/>
</dbReference>
<keyword evidence="3" id="KW-1185">Reference proteome</keyword>
<feature type="transmembrane region" description="Helical" evidence="1">
    <location>
        <begin position="72"/>
        <end position="95"/>
    </location>
</feature>
<dbReference type="Proteomes" id="UP001061302">
    <property type="component" value="Chromosome"/>
</dbReference>
<gene>
    <name evidence="2" type="ORF">N8I74_06730</name>
</gene>
<evidence type="ECO:0000313" key="2">
    <source>
        <dbReference type="EMBL" id="UXY16711.1"/>
    </source>
</evidence>
<proteinExistence type="predicted"/>
<reference evidence="2" key="1">
    <citation type="submission" date="2022-10" db="EMBL/GenBank/DDBJ databases">
        <title>Chitiniphilus purpureus sp. nov., a novel chitin-degrading bacterium isolated from crawfish pond sediment.</title>
        <authorList>
            <person name="Li K."/>
        </authorList>
    </citation>
    <scope>NUCLEOTIDE SEQUENCE</scope>
    <source>
        <strain evidence="2">CD1</strain>
    </source>
</reference>
<organism evidence="2 3">
    <name type="scientific">Chitiniphilus purpureus</name>
    <dbReference type="NCBI Taxonomy" id="2981137"/>
    <lineage>
        <taxon>Bacteria</taxon>
        <taxon>Pseudomonadati</taxon>
        <taxon>Pseudomonadota</taxon>
        <taxon>Betaproteobacteria</taxon>
        <taxon>Neisseriales</taxon>
        <taxon>Chitinibacteraceae</taxon>
        <taxon>Chitiniphilus</taxon>
    </lineage>
</organism>
<keyword evidence="1" id="KW-0812">Transmembrane</keyword>
<name>A0ABY6DQS2_9NEIS</name>
<feature type="transmembrane region" description="Helical" evidence="1">
    <location>
        <begin position="6"/>
        <end position="25"/>
    </location>
</feature>
<sequence length="173" mass="19418">METSILFASLFSIATGAFIFNLVSGRMHAKPWLLLVPAFLAIILTFGFQVLIDDLVSALDAAKPKEKHFEDLKLAMTLINTIVGAFSGALIGTAISNRALHLHSKEIKSLNERKKLNDRIFEEIDEIGAQLSSPDSSYTNEDRIKMNDHRNMLISDHIRELREIRKAERALSI</sequence>
<dbReference type="EMBL" id="CP106753">
    <property type="protein sequence ID" value="UXY16711.1"/>
    <property type="molecule type" value="Genomic_DNA"/>
</dbReference>
<feature type="transmembrane region" description="Helical" evidence="1">
    <location>
        <begin position="32"/>
        <end position="52"/>
    </location>
</feature>
<evidence type="ECO:0000313" key="3">
    <source>
        <dbReference type="Proteomes" id="UP001061302"/>
    </source>
</evidence>
<keyword evidence="1" id="KW-1133">Transmembrane helix</keyword>
<keyword evidence="1" id="KW-0472">Membrane</keyword>